<dbReference type="InterPro" id="IPR011990">
    <property type="entry name" value="TPR-like_helical_dom_sf"/>
</dbReference>
<dbReference type="Gene3D" id="1.25.40.390">
    <property type="match status" value="1"/>
</dbReference>
<evidence type="ECO:0000256" key="1">
    <source>
        <dbReference type="SAM" id="SignalP"/>
    </source>
</evidence>
<accession>A0A5M5C4S1</accession>
<reference evidence="2 3" key="1">
    <citation type="journal article" date="2019" name="Nat. Med.">
        <title>A library of human gut bacterial isolates paired with longitudinal multiomics data enables mechanistic microbiome research.</title>
        <authorList>
            <person name="Poyet M."/>
            <person name="Groussin M."/>
            <person name="Gibbons S.M."/>
            <person name="Avila-Pacheco J."/>
            <person name="Jiang X."/>
            <person name="Kearney S.M."/>
            <person name="Perrotta A.R."/>
            <person name="Berdy B."/>
            <person name="Zhao S."/>
            <person name="Lieberman T.D."/>
            <person name="Swanson P.K."/>
            <person name="Smith M."/>
            <person name="Roesemann S."/>
            <person name="Alexander J.E."/>
            <person name="Rich S.A."/>
            <person name="Livny J."/>
            <person name="Vlamakis H."/>
            <person name="Clish C."/>
            <person name="Bullock K."/>
            <person name="Deik A."/>
            <person name="Scott J."/>
            <person name="Pierce K.A."/>
            <person name="Xavier R.J."/>
            <person name="Alm E.J."/>
        </authorList>
    </citation>
    <scope>NUCLEOTIDE SEQUENCE [LARGE SCALE GENOMIC DNA]</scope>
    <source>
        <strain evidence="2 3">BIOML-A163</strain>
    </source>
</reference>
<feature type="non-terminal residue" evidence="2">
    <location>
        <position position="143"/>
    </location>
</feature>
<dbReference type="SUPFAM" id="SSF48452">
    <property type="entry name" value="TPR-like"/>
    <property type="match status" value="1"/>
</dbReference>
<dbReference type="Proteomes" id="UP000323717">
    <property type="component" value="Unassembled WGS sequence"/>
</dbReference>
<comment type="caution">
    <text evidence="2">The sequence shown here is derived from an EMBL/GenBank/DDBJ whole genome shotgun (WGS) entry which is preliminary data.</text>
</comment>
<evidence type="ECO:0000313" key="3">
    <source>
        <dbReference type="Proteomes" id="UP000323717"/>
    </source>
</evidence>
<keyword evidence="1" id="KW-0732">Signal</keyword>
<dbReference type="PROSITE" id="PS51257">
    <property type="entry name" value="PROKAR_LIPOPROTEIN"/>
    <property type="match status" value="1"/>
</dbReference>
<evidence type="ECO:0000313" key="2">
    <source>
        <dbReference type="EMBL" id="KAA3952880.1"/>
    </source>
</evidence>
<dbReference type="AlphaFoldDB" id="A0A5M5C4S1"/>
<sequence>MKKYLLILAFSCLTLCSCDNFLDLTPQSVLTPENAYEKPEDWQQTLYAAYGTLQEVFVGKYTITLTEFGTDEVIPFDMGWAAYSQLHYYTFSASHEFLDNHYRLCYEGIKRCNAVIDMPSDAVSADLHSSMIMQARFLRAIYY</sequence>
<protein>
    <submittedName>
        <fullName evidence="2">RagB/SusD family nutrient uptake outer membrane protein</fullName>
    </submittedName>
</protein>
<proteinExistence type="predicted"/>
<feature type="signal peptide" evidence="1">
    <location>
        <begin position="1"/>
        <end position="22"/>
    </location>
</feature>
<organism evidence="2 3">
    <name type="scientific">Bacteroides ovatus</name>
    <dbReference type="NCBI Taxonomy" id="28116"/>
    <lineage>
        <taxon>Bacteria</taxon>
        <taxon>Pseudomonadati</taxon>
        <taxon>Bacteroidota</taxon>
        <taxon>Bacteroidia</taxon>
        <taxon>Bacteroidales</taxon>
        <taxon>Bacteroidaceae</taxon>
        <taxon>Bacteroides</taxon>
    </lineage>
</organism>
<gene>
    <name evidence="2" type="ORF">F3D71_07760</name>
</gene>
<name>A0A5M5C4S1_BACOV</name>
<feature type="chain" id="PRO_5024374359" evidence="1">
    <location>
        <begin position="23"/>
        <end position="143"/>
    </location>
</feature>
<dbReference type="EMBL" id="VWLE01000076">
    <property type="protein sequence ID" value="KAA3952880.1"/>
    <property type="molecule type" value="Genomic_DNA"/>
</dbReference>